<dbReference type="InterPro" id="IPR026235">
    <property type="entry name" value="INP2"/>
</dbReference>
<dbReference type="Pfam" id="PF12632">
    <property type="entry name" value="Vezatin"/>
    <property type="match status" value="1"/>
</dbReference>
<evidence type="ECO:0000256" key="8">
    <source>
        <dbReference type="ARBA" id="ARBA00023170"/>
    </source>
</evidence>
<dbReference type="EMBL" id="CP059267">
    <property type="protein sequence ID" value="QLQ78024.1"/>
    <property type="molecule type" value="Genomic_DNA"/>
</dbReference>
<evidence type="ECO:0000256" key="6">
    <source>
        <dbReference type="ARBA" id="ARBA00023136"/>
    </source>
</evidence>
<dbReference type="GO" id="GO:0005778">
    <property type="term" value="C:peroxisomal membrane"/>
    <property type="evidence" value="ECO:0007669"/>
    <property type="project" value="UniProtKB-SubCell"/>
</dbReference>
<dbReference type="AlphaFoldDB" id="A0A7H9HJF2"/>
<evidence type="ECO:0000313" key="12">
    <source>
        <dbReference type="Proteomes" id="UP000510647"/>
    </source>
</evidence>
<name>A0A7H9HJF2_9SACH</name>
<keyword evidence="8" id="KW-0675">Receptor</keyword>
<keyword evidence="5" id="KW-1133">Transmembrane helix</keyword>
<evidence type="ECO:0000256" key="4">
    <source>
        <dbReference type="ARBA" id="ARBA00022692"/>
    </source>
</evidence>
<gene>
    <name evidence="11" type="ORF">HG537_0A02710</name>
</gene>
<sequence>MKEELIDPHVQFPGLQIFSSWKNNSKNVRSSKRPTFNHCFPSEETLILSVQNDLNQFGSLMRKSADLHDYSPTVVGSDCFDKFEIPQKPEMVNFWSKIINGVFKDLPENVNDQFIEEFQYTVISSDFLNDPNGFRFTFTGKKSIMDFHKPSLSFERYDLDTLPTKYGRLIISSPGRFTLIRTLDILSTVLCAWKLLRCLGKLRLSTMRRKRILAAVLIALYLATQQEYFHSQYTRYKALVTLKKMLTSLQKLSTLLHNYGIKLKELSIYKPLSTSKSGTNPDPTTAKIRDLLSSCLDLLYYKLKKTTQNLIPLCSTASLTKYCVMYNIEMTDLFHYLNEAAPELEDKSERMSIMRKFTLCTLLSLSCCNSSSDETMTNVLTRLFPDSTLEIYETCPIKDADRYRAVIENLKQLNDFIVQLMSSLVNYKHILRSYGDLTEIADGNATARCRAKPPKENHRLNQILQSLKRLESFLVACQEEDISKETRDVVTYSLQEITSAWRNYDTCNDNCGRSSLASLKAGFSLNVLKKPSLQSIPKNDKMRLKDKIAFEQVADTQSDIEFDSDLEHHNSYDELRYESARSEPDNFIELESEPYERQDLRELTDEELRHKLNEGISRLAVENRQGRDKIRTQKSFELLRQKDITKRVHRHASIMTRDTMTIIQSGPPNESTFSSEDSIPVLYELKELLEKQQ</sequence>
<organism evidence="11 12">
    <name type="scientific">Torulaspora globosa</name>
    <dbReference type="NCBI Taxonomy" id="48254"/>
    <lineage>
        <taxon>Eukaryota</taxon>
        <taxon>Fungi</taxon>
        <taxon>Dikarya</taxon>
        <taxon>Ascomycota</taxon>
        <taxon>Saccharomycotina</taxon>
        <taxon>Saccharomycetes</taxon>
        <taxon>Saccharomycetales</taxon>
        <taxon>Saccharomycetaceae</taxon>
        <taxon>Torulaspora</taxon>
    </lineage>
</organism>
<feature type="domain" description="Myosin-binding" evidence="10">
    <location>
        <begin position="212"/>
        <end position="471"/>
    </location>
</feature>
<dbReference type="Proteomes" id="UP000510647">
    <property type="component" value="Chromosome 1"/>
</dbReference>
<keyword evidence="7" id="KW-0576">Peroxisome</keyword>
<comment type="subcellular location">
    <subcellularLocation>
        <location evidence="1">Peroxisome membrane</location>
        <topology evidence="1">Single-pass membrane protein</topology>
    </subcellularLocation>
</comment>
<keyword evidence="4" id="KW-0812">Transmembrane</keyword>
<dbReference type="OrthoDB" id="4045067at2759"/>
<evidence type="ECO:0000256" key="3">
    <source>
        <dbReference type="ARBA" id="ARBA00021399"/>
    </source>
</evidence>
<accession>A0A7H9HJF2</accession>
<dbReference type="GO" id="GO:0045033">
    <property type="term" value="P:peroxisome inheritance"/>
    <property type="evidence" value="ECO:0007669"/>
    <property type="project" value="InterPro"/>
</dbReference>
<evidence type="ECO:0000313" key="11">
    <source>
        <dbReference type="EMBL" id="QLQ78024.1"/>
    </source>
</evidence>
<evidence type="ECO:0000256" key="1">
    <source>
        <dbReference type="ARBA" id="ARBA00004549"/>
    </source>
</evidence>
<keyword evidence="12" id="KW-1185">Reference proteome</keyword>
<evidence type="ECO:0000256" key="7">
    <source>
        <dbReference type="ARBA" id="ARBA00023140"/>
    </source>
</evidence>
<keyword evidence="6" id="KW-0472">Membrane</keyword>
<protein>
    <recommendedName>
        <fullName evidence="3">Inheritance of peroxisomes protein 2</fullName>
    </recommendedName>
</protein>
<keyword evidence="9" id="KW-0325">Glycoprotein</keyword>
<comment type="similarity">
    <text evidence="2">Belongs to the INP2 family.</text>
</comment>
<dbReference type="PRINTS" id="PR02104">
    <property type="entry name" value="INPROXISOME2"/>
</dbReference>
<proteinExistence type="inferred from homology"/>
<dbReference type="GO" id="GO:0017022">
    <property type="term" value="F:myosin binding"/>
    <property type="evidence" value="ECO:0007669"/>
    <property type="project" value="InterPro"/>
</dbReference>
<evidence type="ECO:0000259" key="10">
    <source>
        <dbReference type="Pfam" id="PF12632"/>
    </source>
</evidence>
<reference evidence="11 12" key="1">
    <citation type="submission" date="2020-06" db="EMBL/GenBank/DDBJ databases">
        <title>The yeast mating-type switching endonuclease HO is a domesticated member of an unorthodox homing genetic element family.</title>
        <authorList>
            <person name="Coughlan A.Y."/>
            <person name="Lombardi L."/>
            <person name="Braun-Galleani S."/>
            <person name="Martos A.R."/>
            <person name="Galeote V."/>
            <person name="Bigey F."/>
            <person name="Dequin S."/>
            <person name="Byrne K.P."/>
            <person name="Wolfe K.H."/>
        </authorList>
    </citation>
    <scope>NUCLEOTIDE SEQUENCE [LARGE SCALE GENOMIC DNA]</scope>
    <source>
        <strain evidence="11 12">CBS2947</strain>
    </source>
</reference>
<evidence type="ECO:0000256" key="5">
    <source>
        <dbReference type="ARBA" id="ARBA00022989"/>
    </source>
</evidence>
<evidence type="ECO:0000256" key="2">
    <source>
        <dbReference type="ARBA" id="ARBA00007231"/>
    </source>
</evidence>
<dbReference type="InterPro" id="IPR026859">
    <property type="entry name" value="Myosin-bd"/>
</dbReference>
<evidence type="ECO:0000256" key="9">
    <source>
        <dbReference type="ARBA" id="ARBA00023180"/>
    </source>
</evidence>